<gene>
    <name evidence="2" type="ORF">JCM7686_1415</name>
</gene>
<proteinExistence type="predicted"/>
<dbReference type="InterPro" id="IPR015004">
    <property type="entry name" value="MesX"/>
</dbReference>
<dbReference type="KEGG" id="pami:JCM7686_1415"/>
<dbReference type="Pfam" id="PF08908">
    <property type="entry name" value="MesX"/>
    <property type="match status" value="1"/>
</dbReference>
<dbReference type="Proteomes" id="UP000015480">
    <property type="component" value="Chromosome"/>
</dbReference>
<keyword evidence="3" id="KW-1185">Reference proteome</keyword>
<sequence>MTTRKSGNLPRSLTCSGCGGQSGAAIRKVTSPPRDSVTGSHFVFTACRFRPLRRHVRMRTDLTYSLKSTRFDENYRPAENTRTTTNFANLARGSRREENLRNTFKMIDNRFNALAHWDNPGNDRYSVELEIISAEISIGDNKSAEAFPLIEILKPTILDRKNGQRIEGIAGNNFSSYVRDYDFSILLPQHNDGRSSFSAPAHFGDLHGNLFRFFLKSPAYKETFKKLPVICLSVSSSKTYQRTENTHPVLGVEYRQDAFSATDLYFEKMGLQVRYFMPPNSVAPLAFYFTGDLLSDYSCLELIGTISTMETFQRIYRPEIYNANSIAGKTYQPSLKHQDYSLTQIAYDRDERSRLAIEQGQRARDTFIEPYREILEKWSSQYSA</sequence>
<dbReference type="PATRIC" id="fig|1367847.3.peg.1387"/>
<dbReference type="eggNOG" id="ENOG502Z7IA">
    <property type="taxonomic scope" value="Bacteria"/>
</dbReference>
<name>S5YTG5_PARAH</name>
<evidence type="ECO:0008006" key="4">
    <source>
        <dbReference type="Google" id="ProtNLM"/>
    </source>
</evidence>
<organism evidence="2 3">
    <name type="scientific">Paracoccus aminophilus JCM 7686</name>
    <dbReference type="NCBI Taxonomy" id="1367847"/>
    <lineage>
        <taxon>Bacteria</taxon>
        <taxon>Pseudomonadati</taxon>
        <taxon>Pseudomonadota</taxon>
        <taxon>Alphaproteobacteria</taxon>
        <taxon>Rhodobacterales</taxon>
        <taxon>Paracoccaceae</taxon>
        <taxon>Paracoccus</taxon>
    </lineage>
</organism>
<evidence type="ECO:0000313" key="3">
    <source>
        <dbReference type="Proteomes" id="UP000015480"/>
    </source>
</evidence>
<feature type="compositionally biased region" description="Polar residues" evidence="1">
    <location>
        <begin position="1"/>
        <end position="15"/>
    </location>
</feature>
<accession>S5YTG5</accession>
<evidence type="ECO:0000256" key="1">
    <source>
        <dbReference type="SAM" id="MobiDB-lite"/>
    </source>
</evidence>
<protein>
    <recommendedName>
        <fullName evidence="4">DUF1852 domain-containing protein</fullName>
    </recommendedName>
</protein>
<dbReference type="HOGENOM" id="CLU_856962_0_0_5"/>
<dbReference type="EMBL" id="CP006650">
    <property type="protein sequence ID" value="AGT08516.1"/>
    <property type="molecule type" value="Genomic_DNA"/>
</dbReference>
<feature type="region of interest" description="Disordered" evidence="1">
    <location>
        <begin position="1"/>
        <end position="36"/>
    </location>
</feature>
<dbReference type="AlphaFoldDB" id="S5YTG5"/>
<evidence type="ECO:0000313" key="2">
    <source>
        <dbReference type="EMBL" id="AGT08516.1"/>
    </source>
</evidence>
<reference evidence="2 3" key="1">
    <citation type="journal article" date="2014" name="BMC Genomics">
        <title>Architecture and functions of a multipartite genome of the methylotrophic bacterium Paracoccus aminophilus JCM 7686, containing primary and secondary chromids.</title>
        <authorList>
            <person name="Dziewit L."/>
            <person name="Czarnecki J."/>
            <person name="Wibberg D."/>
            <person name="Radlinska M."/>
            <person name="Mrozek P."/>
            <person name="Szymczak M."/>
            <person name="Schluter A."/>
            <person name="Puhler A."/>
            <person name="Bartosik D."/>
        </authorList>
    </citation>
    <scope>NUCLEOTIDE SEQUENCE [LARGE SCALE GENOMIC DNA]</scope>
    <source>
        <strain evidence="2">JCM 7686</strain>
    </source>
</reference>